<proteinExistence type="predicted"/>
<gene>
    <name evidence="1" type="ORF">A2903_01310</name>
</gene>
<organism evidence="1 2">
    <name type="scientific">Candidatus Nomurabacteria bacterium RIFCSPLOWO2_01_FULL_33_17</name>
    <dbReference type="NCBI Taxonomy" id="1801764"/>
    <lineage>
        <taxon>Bacteria</taxon>
        <taxon>Candidatus Nomuraibacteriota</taxon>
    </lineage>
</organism>
<reference evidence="1 2" key="1">
    <citation type="journal article" date="2016" name="Nat. Commun.">
        <title>Thousands of microbial genomes shed light on interconnected biogeochemical processes in an aquifer system.</title>
        <authorList>
            <person name="Anantharaman K."/>
            <person name="Brown C.T."/>
            <person name="Hug L.A."/>
            <person name="Sharon I."/>
            <person name="Castelle C.J."/>
            <person name="Probst A.J."/>
            <person name="Thomas B.C."/>
            <person name="Singh A."/>
            <person name="Wilkins M.J."/>
            <person name="Karaoz U."/>
            <person name="Brodie E.L."/>
            <person name="Williams K.H."/>
            <person name="Hubbard S.S."/>
            <person name="Banfield J.F."/>
        </authorList>
    </citation>
    <scope>NUCLEOTIDE SEQUENCE [LARGE SCALE GENOMIC DNA]</scope>
</reference>
<accession>A0A1F6WP66</accession>
<protein>
    <submittedName>
        <fullName evidence="1">Uncharacterized protein</fullName>
    </submittedName>
</protein>
<dbReference type="Proteomes" id="UP000178184">
    <property type="component" value="Unassembled WGS sequence"/>
</dbReference>
<evidence type="ECO:0000313" key="2">
    <source>
        <dbReference type="Proteomes" id="UP000178184"/>
    </source>
</evidence>
<comment type="caution">
    <text evidence="1">The sequence shown here is derived from an EMBL/GenBank/DDBJ whole genome shotgun (WGS) entry which is preliminary data.</text>
</comment>
<dbReference type="STRING" id="1801764.A2903_01310"/>
<evidence type="ECO:0000313" key="1">
    <source>
        <dbReference type="EMBL" id="OGI83678.1"/>
    </source>
</evidence>
<name>A0A1F6WP66_9BACT</name>
<sequence>MKKNIPKPVKSIKSGPDKRKEFLLKWKHLFEEIRPDIKVFIKGDHDFSVIMENLDNNVTFDTGGYIEDSVLYVELPTEIKIELGYLVGMTHNRMFSEKDVEIDLALIERQGLPCDCQPKTKTWGRYYKELVKLVNFLHKEILKPVSII</sequence>
<dbReference type="EMBL" id="MFUO01000022">
    <property type="protein sequence ID" value="OGI83678.1"/>
    <property type="molecule type" value="Genomic_DNA"/>
</dbReference>
<dbReference type="AlphaFoldDB" id="A0A1F6WP66"/>